<reference evidence="1" key="1">
    <citation type="journal article" date="2014" name="Front. Microbiol.">
        <title>High frequency of phylogenetically diverse reductive dehalogenase-homologous genes in deep subseafloor sedimentary metagenomes.</title>
        <authorList>
            <person name="Kawai M."/>
            <person name="Futagami T."/>
            <person name="Toyoda A."/>
            <person name="Takaki Y."/>
            <person name="Nishi S."/>
            <person name="Hori S."/>
            <person name="Arai W."/>
            <person name="Tsubouchi T."/>
            <person name="Morono Y."/>
            <person name="Uchiyama I."/>
            <person name="Ito T."/>
            <person name="Fujiyama A."/>
            <person name="Inagaki F."/>
            <person name="Takami H."/>
        </authorList>
    </citation>
    <scope>NUCLEOTIDE SEQUENCE</scope>
    <source>
        <strain evidence="1">Expedition CK06-06</strain>
    </source>
</reference>
<accession>X1E600</accession>
<dbReference type="AlphaFoldDB" id="X1E600"/>
<dbReference type="Gene3D" id="1.10.132.50">
    <property type="entry name" value="ATP synthase (C/AC39) subunit, domain 3"/>
    <property type="match status" value="1"/>
</dbReference>
<sequence length="79" mass="8773">MIAAEQAILDFYTYPPISGDDWRYAFETAQVRALETQMLPAVTLLDMANAENFDQAADLLTASEYALPHGSKNFADVEN</sequence>
<dbReference type="EMBL" id="BARU01003904">
    <property type="protein sequence ID" value="GAH28706.1"/>
    <property type="molecule type" value="Genomic_DNA"/>
</dbReference>
<feature type="non-terminal residue" evidence="1">
    <location>
        <position position="79"/>
    </location>
</feature>
<organism evidence="1">
    <name type="scientific">marine sediment metagenome</name>
    <dbReference type="NCBI Taxonomy" id="412755"/>
    <lineage>
        <taxon>unclassified sequences</taxon>
        <taxon>metagenomes</taxon>
        <taxon>ecological metagenomes</taxon>
    </lineage>
</organism>
<protein>
    <submittedName>
        <fullName evidence="1">Uncharacterized protein</fullName>
    </submittedName>
</protein>
<dbReference type="InterPro" id="IPR044911">
    <property type="entry name" value="V-type_ATPase_csu/dsu_dom_3"/>
</dbReference>
<comment type="caution">
    <text evidence="1">The sequence shown here is derived from an EMBL/GenBank/DDBJ whole genome shotgun (WGS) entry which is preliminary data.</text>
</comment>
<evidence type="ECO:0000313" key="1">
    <source>
        <dbReference type="EMBL" id="GAH28706.1"/>
    </source>
</evidence>
<name>X1E600_9ZZZZ</name>
<gene>
    <name evidence="1" type="ORF">S03H2_08144</name>
</gene>
<proteinExistence type="predicted"/>